<gene>
    <name evidence="6" type="primary">Necator_chrIII.g12845</name>
    <name evidence="6" type="ORF">RB195_012078</name>
</gene>
<dbReference type="EMBL" id="JAVFWL010000003">
    <property type="protein sequence ID" value="KAK6745740.1"/>
    <property type="molecule type" value="Genomic_DNA"/>
</dbReference>
<dbReference type="PANTHER" id="PTHR21700">
    <property type="entry name" value="TRANSTHYRETIN-LIKE FAMILY PROTEIN-RELATED"/>
    <property type="match status" value="1"/>
</dbReference>
<evidence type="ECO:0000313" key="6">
    <source>
        <dbReference type="EMBL" id="KAK6745740.1"/>
    </source>
</evidence>
<evidence type="ECO:0000313" key="7">
    <source>
        <dbReference type="Proteomes" id="UP001303046"/>
    </source>
</evidence>
<keyword evidence="7" id="KW-1185">Reference proteome</keyword>
<accession>A0ABR1D7D0</accession>
<feature type="signal peptide" evidence="5">
    <location>
        <begin position="1"/>
        <end position="19"/>
    </location>
</feature>
<organism evidence="6 7">
    <name type="scientific">Necator americanus</name>
    <name type="common">Human hookworm</name>
    <dbReference type="NCBI Taxonomy" id="51031"/>
    <lineage>
        <taxon>Eukaryota</taxon>
        <taxon>Metazoa</taxon>
        <taxon>Ecdysozoa</taxon>
        <taxon>Nematoda</taxon>
        <taxon>Chromadorea</taxon>
        <taxon>Rhabditida</taxon>
        <taxon>Rhabditina</taxon>
        <taxon>Rhabditomorpha</taxon>
        <taxon>Strongyloidea</taxon>
        <taxon>Ancylostomatidae</taxon>
        <taxon>Bunostominae</taxon>
        <taxon>Necator</taxon>
    </lineage>
</organism>
<comment type="subcellular location">
    <subcellularLocation>
        <location evidence="1">Secreted</location>
    </subcellularLocation>
</comment>
<dbReference type="InterPro" id="IPR001534">
    <property type="entry name" value="Transthyretin-like"/>
</dbReference>
<evidence type="ECO:0000256" key="2">
    <source>
        <dbReference type="ARBA" id="ARBA00010112"/>
    </source>
</evidence>
<evidence type="ECO:0000256" key="1">
    <source>
        <dbReference type="ARBA" id="ARBA00004613"/>
    </source>
</evidence>
<sequence length="162" mass="17885">MKFTLAIAALSVIIIVSHAFRTQSVAVKGKLMCGSQPAANVQVKLLDEDHGDPDDTLDNMFTKADGLFSVSGSASELTPIDPELRIYHDCNDHGKLHILCHFFVDMVAGGDATHEDYEFQFTVWGAAIGDTLQRPYRFHATAAVLLLLLKETEGNERTNYIF</sequence>
<dbReference type="Gene3D" id="2.60.40.3330">
    <property type="match status" value="1"/>
</dbReference>
<comment type="caution">
    <text evidence="6">The sequence shown here is derived from an EMBL/GenBank/DDBJ whole genome shotgun (WGS) entry which is preliminary data.</text>
</comment>
<feature type="chain" id="PRO_5045200701" description="Transthyretin-like family protein" evidence="5">
    <location>
        <begin position="20"/>
        <end position="162"/>
    </location>
</feature>
<keyword evidence="3" id="KW-0964">Secreted</keyword>
<dbReference type="InterPro" id="IPR038479">
    <property type="entry name" value="Transthyretin-like_sf"/>
</dbReference>
<evidence type="ECO:0000256" key="3">
    <source>
        <dbReference type="ARBA" id="ARBA00022525"/>
    </source>
</evidence>
<evidence type="ECO:0000256" key="5">
    <source>
        <dbReference type="SAM" id="SignalP"/>
    </source>
</evidence>
<evidence type="ECO:0000256" key="4">
    <source>
        <dbReference type="ARBA" id="ARBA00022729"/>
    </source>
</evidence>
<keyword evidence="4 5" id="KW-0732">Signal</keyword>
<comment type="similarity">
    <text evidence="2">Belongs to the nematode transthyretin-like family.</text>
</comment>
<reference evidence="6 7" key="1">
    <citation type="submission" date="2023-08" db="EMBL/GenBank/DDBJ databases">
        <title>A Necator americanus chromosomal reference genome.</title>
        <authorList>
            <person name="Ilik V."/>
            <person name="Petrzelkova K.J."/>
            <person name="Pardy F."/>
            <person name="Fuh T."/>
            <person name="Niatou-Singa F.S."/>
            <person name="Gouil Q."/>
            <person name="Baker L."/>
            <person name="Ritchie M.E."/>
            <person name="Jex A.R."/>
            <person name="Gazzola D."/>
            <person name="Li H."/>
            <person name="Toshio Fujiwara R."/>
            <person name="Zhan B."/>
            <person name="Aroian R.V."/>
            <person name="Pafco B."/>
            <person name="Schwarz E.M."/>
        </authorList>
    </citation>
    <scope>NUCLEOTIDE SEQUENCE [LARGE SCALE GENOMIC DNA]</scope>
    <source>
        <strain evidence="6 7">Aroian</strain>
        <tissue evidence="6">Whole animal</tissue>
    </source>
</reference>
<name>A0ABR1D7D0_NECAM</name>
<dbReference type="PANTHER" id="PTHR21700:SF44">
    <property type="entry name" value="TRANSTHYRETIN-LIKE FAMILY PROTEIN"/>
    <property type="match status" value="1"/>
</dbReference>
<protein>
    <recommendedName>
        <fullName evidence="8">Transthyretin-like family protein</fullName>
    </recommendedName>
</protein>
<dbReference type="Proteomes" id="UP001303046">
    <property type="component" value="Unassembled WGS sequence"/>
</dbReference>
<evidence type="ECO:0008006" key="8">
    <source>
        <dbReference type="Google" id="ProtNLM"/>
    </source>
</evidence>
<dbReference type="Pfam" id="PF01060">
    <property type="entry name" value="TTR-52"/>
    <property type="match status" value="1"/>
</dbReference>
<proteinExistence type="inferred from homology"/>